<evidence type="ECO:0000256" key="2">
    <source>
        <dbReference type="ARBA" id="ARBA00021549"/>
    </source>
</evidence>
<keyword evidence="8 11" id="KW-0472">Membrane</keyword>
<keyword evidence="5" id="KW-0997">Cell inner membrane</keyword>
<evidence type="ECO:0000256" key="7">
    <source>
        <dbReference type="ARBA" id="ARBA00022989"/>
    </source>
</evidence>
<sequence length="170" mass="17818">MQQQGFTLIELVVTVVVMVAVSSIAIPAFQTAIGNSQIRTVAESVRNGLQQSRAEAIKRNSRVKFTLQTNSAWQIGCVAITPACPAVITQKSATEGASSNVTVTADNYTAVFSSFGTRDPASPDALTMVNVSNSQVKAEERKALRVTLAAGGNVKVCDPAVTTVGDTRAC</sequence>
<evidence type="ECO:0000256" key="11">
    <source>
        <dbReference type="SAM" id="Phobius"/>
    </source>
</evidence>
<evidence type="ECO:0000256" key="8">
    <source>
        <dbReference type="ARBA" id="ARBA00023136"/>
    </source>
</evidence>
<comment type="caution">
    <text evidence="13">The sequence shown here is derived from an EMBL/GenBank/DDBJ whole genome shotgun (WGS) entry which is preliminary data.</text>
</comment>
<dbReference type="EMBL" id="JBHTJW010000002">
    <property type="protein sequence ID" value="MFD0928892.1"/>
    <property type="molecule type" value="Genomic_DNA"/>
</dbReference>
<evidence type="ECO:0000313" key="13">
    <source>
        <dbReference type="EMBL" id="MFD0928892.1"/>
    </source>
</evidence>
<reference evidence="14" key="1">
    <citation type="journal article" date="2019" name="Int. J. Syst. Evol. Microbiol.">
        <title>The Global Catalogue of Microorganisms (GCM) 10K type strain sequencing project: providing services to taxonomists for standard genome sequencing and annotation.</title>
        <authorList>
            <consortium name="The Broad Institute Genomics Platform"/>
            <consortium name="The Broad Institute Genome Sequencing Center for Infectious Disease"/>
            <person name="Wu L."/>
            <person name="Ma J."/>
        </authorList>
    </citation>
    <scope>NUCLEOTIDE SEQUENCE [LARGE SCALE GENOMIC DNA]</scope>
    <source>
        <strain evidence="14">CCUG 59685</strain>
    </source>
</reference>
<evidence type="ECO:0000256" key="3">
    <source>
        <dbReference type="ARBA" id="ARBA00022475"/>
    </source>
</evidence>
<dbReference type="InterPro" id="IPR012902">
    <property type="entry name" value="N_methyl_site"/>
</dbReference>
<evidence type="ECO:0000256" key="1">
    <source>
        <dbReference type="ARBA" id="ARBA00004377"/>
    </source>
</evidence>
<organism evidence="13 14">
    <name type="scientific">Methylophilus glucosoxydans</name>
    <dbReference type="NCBI Taxonomy" id="752553"/>
    <lineage>
        <taxon>Bacteria</taxon>
        <taxon>Pseudomonadati</taxon>
        <taxon>Pseudomonadota</taxon>
        <taxon>Betaproteobacteria</taxon>
        <taxon>Nitrosomonadales</taxon>
        <taxon>Methylophilaceae</taxon>
        <taxon>Methylophilus</taxon>
    </lineage>
</organism>
<keyword evidence="3" id="KW-1003">Cell membrane</keyword>
<evidence type="ECO:0000256" key="10">
    <source>
        <dbReference type="ARBA" id="ARBA00030775"/>
    </source>
</evidence>
<evidence type="ECO:0000256" key="9">
    <source>
        <dbReference type="ARBA" id="ARBA00025772"/>
    </source>
</evidence>
<dbReference type="NCBIfam" id="TIGR02532">
    <property type="entry name" value="IV_pilin_GFxxxE"/>
    <property type="match status" value="1"/>
</dbReference>
<dbReference type="Proteomes" id="UP001597106">
    <property type="component" value="Unassembled WGS sequence"/>
</dbReference>
<keyword evidence="4" id="KW-0488">Methylation</keyword>
<dbReference type="Gene3D" id="3.30.700.10">
    <property type="entry name" value="Glycoprotein, Type 4 Pilin"/>
    <property type="match status" value="1"/>
</dbReference>
<feature type="transmembrane region" description="Helical" evidence="11">
    <location>
        <begin position="6"/>
        <end position="29"/>
    </location>
</feature>
<evidence type="ECO:0000256" key="5">
    <source>
        <dbReference type="ARBA" id="ARBA00022519"/>
    </source>
</evidence>
<dbReference type="RefSeq" id="WP_194749009.1">
    <property type="nucleotide sequence ID" value="NZ_JBHTJW010000002.1"/>
</dbReference>
<evidence type="ECO:0000256" key="4">
    <source>
        <dbReference type="ARBA" id="ARBA00022481"/>
    </source>
</evidence>
<dbReference type="InterPro" id="IPR045584">
    <property type="entry name" value="Pilin-like"/>
</dbReference>
<protein>
    <recommendedName>
        <fullName evidence="2">Type II secretion system protein H</fullName>
    </recommendedName>
    <alternativeName>
        <fullName evidence="10">General secretion pathway protein H</fullName>
    </alternativeName>
</protein>
<evidence type="ECO:0000259" key="12">
    <source>
        <dbReference type="Pfam" id="PF12019"/>
    </source>
</evidence>
<dbReference type="PROSITE" id="PS00409">
    <property type="entry name" value="PROKAR_NTER_METHYL"/>
    <property type="match status" value="1"/>
</dbReference>
<dbReference type="InterPro" id="IPR022346">
    <property type="entry name" value="T2SS_GspH"/>
</dbReference>
<keyword evidence="7 11" id="KW-1133">Transmembrane helix</keyword>
<gene>
    <name evidence="13" type="ORF">ACFQ1T_03770</name>
</gene>
<accession>A0ABW3GEJ7</accession>
<dbReference type="SUPFAM" id="SSF54523">
    <property type="entry name" value="Pili subunits"/>
    <property type="match status" value="1"/>
</dbReference>
<keyword evidence="6 11" id="KW-0812">Transmembrane</keyword>
<name>A0ABW3GEJ7_9PROT</name>
<comment type="similarity">
    <text evidence="9">Belongs to the GSP H family.</text>
</comment>
<feature type="domain" description="General secretion pathway GspH" evidence="12">
    <location>
        <begin position="42"/>
        <end position="152"/>
    </location>
</feature>
<keyword evidence="14" id="KW-1185">Reference proteome</keyword>
<dbReference type="Pfam" id="PF12019">
    <property type="entry name" value="GspH"/>
    <property type="match status" value="1"/>
</dbReference>
<comment type="subcellular location">
    <subcellularLocation>
        <location evidence="1">Cell inner membrane</location>
        <topology evidence="1">Single-pass membrane protein</topology>
    </subcellularLocation>
</comment>
<dbReference type="Pfam" id="PF07963">
    <property type="entry name" value="N_methyl"/>
    <property type="match status" value="1"/>
</dbReference>
<proteinExistence type="inferred from homology"/>
<evidence type="ECO:0000256" key="6">
    <source>
        <dbReference type="ARBA" id="ARBA00022692"/>
    </source>
</evidence>
<evidence type="ECO:0000313" key="14">
    <source>
        <dbReference type="Proteomes" id="UP001597106"/>
    </source>
</evidence>